<keyword evidence="4" id="KW-1185">Reference proteome</keyword>
<dbReference type="HOGENOM" id="CLU_022457_0_3_1"/>
<reference evidence="4" key="1">
    <citation type="journal article" date="2014" name="Proc. Natl. Acad. Sci. U.S.A.">
        <title>Extensive sampling of basidiomycete genomes demonstrates inadequacy of the white-rot/brown-rot paradigm for wood decay fungi.</title>
        <authorList>
            <person name="Riley R."/>
            <person name="Salamov A.A."/>
            <person name="Brown D.W."/>
            <person name="Nagy L.G."/>
            <person name="Floudas D."/>
            <person name="Held B.W."/>
            <person name="Levasseur A."/>
            <person name="Lombard V."/>
            <person name="Morin E."/>
            <person name="Otillar R."/>
            <person name="Lindquist E.A."/>
            <person name="Sun H."/>
            <person name="LaButti K.M."/>
            <person name="Schmutz J."/>
            <person name="Jabbour D."/>
            <person name="Luo H."/>
            <person name="Baker S.E."/>
            <person name="Pisabarro A.G."/>
            <person name="Walton J.D."/>
            <person name="Blanchette R.A."/>
            <person name="Henrissat B."/>
            <person name="Martin F."/>
            <person name="Cullen D."/>
            <person name="Hibbett D.S."/>
            <person name="Grigoriev I.V."/>
        </authorList>
    </citation>
    <scope>NUCLEOTIDE SEQUENCE [LARGE SCALE GENOMIC DNA]</scope>
    <source>
        <strain evidence="4">FD-172 SS1</strain>
    </source>
</reference>
<dbReference type="InParanoid" id="A0A067MGV0"/>
<sequence>MPRRSRSRSRSPVRNSRDRPRDSYREDRPPRSPRDYGRDDRYRDRGRGGYDRGERRGGRGGGRERYGRDDEPPQRRPQEWGVRDRHADEGRGGHRRGGDGDRDHERQRGRGSANDDERRPSPPRGSQPRSRSRSRSPSGPPPEQPNFNQSGLLAAATNTVTHADGTSTVLKYNEPPEARKPSQGWRLYVFKGDEQVDLLHIHRQSAYLFGRDKAVADVAVDHPSCSKQHAAIQFRQVQERDEWGASKPVVKPFIIDLESTNGTHVNGTEIPASRYYELKASDVVKFGLSAREYVLLHDEA</sequence>
<feature type="region of interest" description="Disordered" evidence="1">
    <location>
        <begin position="1"/>
        <end position="149"/>
    </location>
</feature>
<dbReference type="Gene3D" id="2.60.200.20">
    <property type="match status" value="1"/>
</dbReference>
<dbReference type="FunFam" id="2.60.200.20:FF:000038">
    <property type="entry name" value="FHA domain-containing protein SNIP1"/>
    <property type="match status" value="1"/>
</dbReference>
<organism evidence="3 4">
    <name type="scientific">Botryobasidium botryosum (strain FD-172 SS1)</name>
    <dbReference type="NCBI Taxonomy" id="930990"/>
    <lineage>
        <taxon>Eukaryota</taxon>
        <taxon>Fungi</taxon>
        <taxon>Dikarya</taxon>
        <taxon>Basidiomycota</taxon>
        <taxon>Agaricomycotina</taxon>
        <taxon>Agaricomycetes</taxon>
        <taxon>Cantharellales</taxon>
        <taxon>Botryobasidiaceae</taxon>
        <taxon>Botryobasidium</taxon>
    </lineage>
</organism>
<feature type="domain" description="FHA" evidence="2">
    <location>
        <begin position="206"/>
        <end position="270"/>
    </location>
</feature>
<evidence type="ECO:0000259" key="2">
    <source>
        <dbReference type="SMART" id="SM00240"/>
    </source>
</evidence>
<dbReference type="InterPro" id="IPR008984">
    <property type="entry name" value="SMAD_FHA_dom_sf"/>
</dbReference>
<feature type="compositionally biased region" description="Basic and acidic residues" evidence="1">
    <location>
        <begin position="15"/>
        <end position="120"/>
    </location>
</feature>
<dbReference type="SUPFAM" id="SSF49879">
    <property type="entry name" value="SMAD/FHA domain"/>
    <property type="match status" value="1"/>
</dbReference>
<dbReference type="PANTHER" id="PTHR23308">
    <property type="entry name" value="NUCLEAR INHIBITOR OF PROTEIN PHOSPHATASE-1"/>
    <property type="match status" value="1"/>
</dbReference>
<dbReference type="Proteomes" id="UP000027195">
    <property type="component" value="Unassembled WGS sequence"/>
</dbReference>
<name>A0A067MGV0_BOTB1</name>
<dbReference type="InterPro" id="IPR000253">
    <property type="entry name" value="FHA_dom"/>
</dbReference>
<feature type="compositionally biased region" description="Basic residues" evidence="1">
    <location>
        <begin position="1"/>
        <end position="11"/>
    </location>
</feature>
<dbReference type="OrthoDB" id="444265at2759"/>
<evidence type="ECO:0000313" key="3">
    <source>
        <dbReference type="EMBL" id="KDQ13920.1"/>
    </source>
</evidence>
<evidence type="ECO:0000313" key="4">
    <source>
        <dbReference type="Proteomes" id="UP000027195"/>
    </source>
</evidence>
<proteinExistence type="predicted"/>
<dbReference type="EMBL" id="KL198040">
    <property type="protein sequence ID" value="KDQ13920.1"/>
    <property type="molecule type" value="Genomic_DNA"/>
</dbReference>
<gene>
    <name evidence="3" type="ORF">BOTBODRAFT_188124</name>
</gene>
<dbReference type="AlphaFoldDB" id="A0A067MGV0"/>
<dbReference type="SMART" id="SM00240">
    <property type="entry name" value="FHA"/>
    <property type="match status" value="1"/>
</dbReference>
<accession>A0A067MGV0</accession>
<protein>
    <recommendedName>
        <fullName evidence="2">FHA domain-containing protein</fullName>
    </recommendedName>
</protein>
<evidence type="ECO:0000256" key="1">
    <source>
        <dbReference type="SAM" id="MobiDB-lite"/>
    </source>
</evidence>
<dbReference type="InterPro" id="IPR050923">
    <property type="entry name" value="Cell_Proc_Reg/RNA_Proc"/>
</dbReference>
<dbReference type="Pfam" id="PF00498">
    <property type="entry name" value="FHA"/>
    <property type="match status" value="1"/>
</dbReference>
<dbReference type="STRING" id="930990.A0A067MGV0"/>